<dbReference type="InterPro" id="IPR008040">
    <property type="entry name" value="Hydant_A_N"/>
</dbReference>
<dbReference type="SUPFAM" id="SSF53067">
    <property type="entry name" value="Actin-like ATPase domain"/>
    <property type="match status" value="2"/>
</dbReference>
<name>A0AA42BVI1_9MICO</name>
<dbReference type="GO" id="GO:0017168">
    <property type="term" value="F:5-oxoprolinase (ATP-hydrolyzing) activity"/>
    <property type="evidence" value="ECO:0007669"/>
    <property type="project" value="TreeGrafter"/>
</dbReference>
<reference evidence="3" key="1">
    <citation type="submission" date="2022-08" db="EMBL/GenBank/DDBJ databases">
        <authorList>
            <person name="Deng Y."/>
            <person name="Han X.-F."/>
            <person name="Zhang Y.-Q."/>
        </authorList>
    </citation>
    <scope>NUCLEOTIDE SEQUENCE</scope>
    <source>
        <strain evidence="3">CPCC 203407</strain>
    </source>
</reference>
<dbReference type="Gene3D" id="3.30.420.40">
    <property type="match status" value="1"/>
</dbReference>
<evidence type="ECO:0000259" key="1">
    <source>
        <dbReference type="Pfam" id="PF01968"/>
    </source>
</evidence>
<dbReference type="InterPro" id="IPR002821">
    <property type="entry name" value="Hydantoinase_A"/>
</dbReference>
<dbReference type="Proteomes" id="UP001165587">
    <property type="component" value="Unassembled WGS sequence"/>
</dbReference>
<evidence type="ECO:0000259" key="2">
    <source>
        <dbReference type="Pfam" id="PF05378"/>
    </source>
</evidence>
<feature type="domain" description="Hydantoinase A/oxoprolinase" evidence="1">
    <location>
        <begin position="197"/>
        <end position="369"/>
    </location>
</feature>
<proteinExistence type="predicted"/>
<dbReference type="AlphaFoldDB" id="A0AA42BVI1"/>
<dbReference type="PANTHER" id="PTHR11365">
    <property type="entry name" value="5-OXOPROLINASE RELATED"/>
    <property type="match status" value="1"/>
</dbReference>
<dbReference type="Pfam" id="PF05378">
    <property type="entry name" value="Hydant_A_N"/>
    <property type="match status" value="1"/>
</dbReference>
<dbReference type="InterPro" id="IPR045079">
    <property type="entry name" value="Oxoprolinase-like"/>
</dbReference>
<dbReference type="RefSeq" id="WP_259528874.1">
    <property type="nucleotide sequence ID" value="NZ_JANLCK010000005.1"/>
</dbReference>
<dbReference type="GO" id="GO:0006749">
    <property type="term" value="P:glutathione metabolic process"/>
    <property type="evidence" value="ECO:0007669"/>
    <property type="project" value="TreeGrafter"/>
</dbReference>
<evidence type="ECO:0000313" key="3">
    <source>
        <dbReference type="EMBL" id="MCS5726484.1"/>
    </source>
</evidence>
<evidence type="ECO:0000313" key="4">
    <source>
        <dbReference type="Proteomes" id="UP001165587"/>
    </source>
</evidence>
<accession>A0AA42BVI1</accession>
<comment type="caution">
    <text evidence="3">The sequence shown here is derived from an EMBL/GenBank/DDBJ whole genome shotgun (WGS) entry which is preliminary data.</text>
</comment>
<dbReference type="GO" id="GO:0005829">
    <property type="term" value="C:cytosol"/>
    <property type="evidence" value="ECO:0007669"/>
    <property type="project" value="TreeGrafter"/>
</dbReference>
<dbReference type="EMBL" id="JANLCK010000005">
    <property type="protein sequence ID" value="MCS5726484.1"/>
    <property type="molecule type" value="Genomic_DNA"/>
</dbReference>
<protein>
    <submittedName>
        <fullName evidence="3">Hydantoinase/oxoprolinase family protein</fullName>
    </submittedName>
</protein>
<dbReference type="Pfam" id="PF01968">
    <property type="entry name" value="Hydantoinase_A"/>
    <property type="match status" value="1"/>
</dbReference>
<organism evidence="3 4">
    <name type="scientific">Herbiconiux oxytropis</name>
    <dbReference type="NCBI Taxonomy" id="2970915"/>
    <lineage>
        <taxon>Bacteria</taxon>
        <taxon>Bacillati</taxon>
        <taxon>Actinomycetota</taxon>
        <taxon>Actinomycetes</taxon>
        <taxon>Micrococcales</taxon>
        <taxon>Microbacteriaceae</taxon>
        <taxon>Herbiconiux</taxon>
    </lineage>
</organism>
<dbReference type="InterPro" id="IPR043129">
    <property type="entry name" value="ATPase_NBD"/>
</dbReference>
<keyword evidence="4" id="KW-1185">Reference proteome</keyword>
<gene>
    <name evidence="3" type="ORF">N1028_11325</name>
</gene>
<dbReference type="PANTHER" id="PTHR11365:SF23">
    <property type="entry name" value="HYPOTHETICAL 5-OXOPROLINASE (EUROFUNG)-RELATED"/>
    <property type="match status" value="1"/>
</dbReference>
<feature type="domain" description="Hydantoinase/oxoprolinase N-terminal" evidence="2">
    <location>
        <begin position="8"/>
        <end position="177"/>
    </location>
</feature>
<sequence>MSGTPLLRLGIDVGGTNTDAVLLDADGSVLASAKVATSKNISSGVSAAVAAVFADGAHQPAEVGYAMLGTTHATNAILQRQNLDTVAVVRIGSPAGHGIPPLFGWPDDLRAAVSVGETIVPGGFEFDGREIVAFEPDAVRSFLAALPDRPDGLAIVGIFAPTKADHELAAADVARELLGDIDISLSSEIGGIGLIERENATVLNATLKAAAREALLGFEKALRGHGMNPKLLFAQNDGTLMSIDQALRTPVLTIGSGPSNSIRGAAQLAGATSGIVADVGGTTTDIGVLVNGLPRESYVGRMIGGVRTNFRMPDIVTVAIGGGTIIRSVDGHLRLGPDSVGWRLREKALVFGGDTPTLTDAAVHAGRLSLGDASRLAGYESLLEEAIAESDRMLAFAVDQAKISRENAPLIVVGGGRALVPTELPGVDILPSPLHFDVANAIGAASAAIGAEAESVIPLDGQRSERVAELHREALDRAVAAGAHPGSVEIVSIEETPLAYLSPPAVRYRIRAAGSIGSL</sequence>